<dbReference type="InterPro" id="IPR027417">
    <property type="entry name" value="P-loop_NTPase"/>
</dbReference>
<dbReference type="PANTHER" id="PTHR32182:SF0">
    <property type="entry name" value="DNA REPLICATION AND REPAIR PROTEIN RECF"/>
    <property type="match status" value="1"/>
</dbReference>
<dbReference type="EMBL" id="CAFAAK010000038">
    <property type="protein sequence ID" value="CAB4795544.1"/>
    <property type="molecule type" value="Genomic_DNA"/>
</dbReference>
<dbReference type="SUPFAM" id="SSF52540">
    <property type="entry name" value="P-loop containing nucleoside triphosphate hydrolases"/>
    <property type="match status" value="1"/>
</dbReference>
<dbReference type="Gene3D" id="3.40.50.300">
    <property type="entry name" value="P-loop containing nucleotide triphosphate hydrolases"/>
    <property type="match status" value="2"/>
</dbReference>
<dbReference type="CDD" id="cd00267">
    <property type="entry name" value="ABC_ATPase"/>
    <property type="match status" value="1"/>
</dbReference>
<dbReference type="Pfam" id="PF13166">
    <property type="entry name" value="AAA_13"/>
    <property type="match status" value="1"/>
</dbReference>
<reference evidence="2" key="1">
    <citation type="submission" date="2020-05" db="EMBL/GenBank/DDBJ databases">
        <authorList>
            <person name="Chiriac C."/>
            <person name="Salcher M."/>
            <person name="Ghai R."/>
            <person name="Kavagutti S V."/>
        </authorList>
    </citation>
    <scope>NUCLEOTIDE SEQUENCE</scope>
</reference>
<dbReference type="GO" id="GO:0000731">
    <property type="term" value="P:DNA synthesis involved in DNA repair"/>
    <property type="evidence" value="ECO:0007669"/>
    <property type="project" value="TreeGrafter"/>
</dbReference>
<evidence type="ECO:0000313" key="2">
    <source>
        <dbReference type="EMBL" id="CAB4795544.1"/>
    </source>
</evidence>
<evidence type="ECO:0000259" key="1">
    <source>
        <dbReference type="Pfam" id="PF13166"/>
    </source>
</evidence>
<sequence>MQEPKKQAKLSTASGTNEAAALADIIEWSKGCPAWQRDALRRLCVQDQLESSDIADLTALCKDGAAAVPLGAEHVKDVAAATVAVTLKSLHTVQHVNALAAGESLTFDKVGVTVLYGDNGSGKSGYARILKRACRARSPRGETILSNIYSSVNGHPSATIEFSVNGNNHSSTWLLNQPADAMLSAISVFDSRTANVHVDQTNDVAYTPLPLRVLASLAQACQEVKQKLAADVKVLEQQTPAVISKPPCQPGTKTGKLMAGLSTAKAADVTALATLTDAETVRLATLKSDLAADPVRLGRQLLAHKAKIDAAILRIEQLTTAAGDSNLAVVKSLFTSLNVARQASQAASTSLFSKEAFPDIGSATWRALWEAARTYSMASAYPGKEFPVTDEDSRCVLCLQELQPETTARLKSFEGFVKDESKRREAIAQRAYSDVLASIDTAILPDAERDGLADMIENDLGDVVLATEVKTGITQAVTRLIHIRDKHPEENSAAPPVPVVPVAKLRIVSADLQKRATGLLADGGSEERKQLVAERDELADRAWLAGIKDDVIAEMQRRLKIATLQKAVKDTSTNRVTAKSAEVAESLVTNALRAQFAKEVDRLGVAGLAIELRQEKTSQGVPLFRVSLMNKPDAKVGEVLSEGEHRCVALAAFLAEMSTTDSRSCIVFDDPVSSLDHMHREAVAKRLAAEGIDRQIVVFTHDISFLLLMNEECRSAGTHIAFRSINRGTEFAGFCDANPPPNAQPVEKVIESMGKHLANTKIQFEKGKQAESYSTVHSFQEQLRTTWERAVEEALSPVIRRLANKVDTKGIYKLTIFTADDCNIMRAAYGRCSSLLHSSADVLNKPLPNPAVIATEIKALSDWVTDIQERQEKVKATESLKAGGN</sequence>
<dbReference type="GO" id="GO:0006302">
    <property type="term" value="P:double-strand break repair"/>
    <property type="evidence" value="ECO:0007669"/>
    <property type="project" value="TreeGrafter"/>
</dbReference>
<protein>
    <submittedName>
        <fullName evidence="2">Unannotated protein</fullName>
    </submittedName>
</protein>
<proteinExistence type="predicted"/>
<name>A0A6J6XIV2_9ZZZZ</name>
<feature type="domain" description="Protein CR006 P-loop" evidence="1">
    <location>
        <begin position="559"/>
        <end position="715"/>
    </location>
</feature>
<gene>
    <name evidence="2" type="ORF">UFOPK3024_00289</name>
</gene>
<dbReference type="InterPro" id="IPR026866">
    <property type="entry name" value="CR006_AAA"/>
</dbReference>
<organism evidence="2">
    <name type="scientific">freshwater metagenome</name>
    <dbReference type="NCBI Taxonomy" id="449393"/>
    <lineage>
        <taxon>unclassified sequences</taxon>
        <taxon>metagenomes</taxon>
        <taxon>ecological metagenomes</taxon>
    </lineage>
</organism>
<dbReference type="AlphaFoldDB" id="A0A6J6XIV2"/>
<accession>A0A6J6XIV2</accession>
<dbReference type="PANTHER" id="PTHR32182">
    <property type="entry name" value="DNA REPLICATION AND REPAIR PROTEIN RECF"/>
    <property type="match status" value="1"/>
</dbReference>